<keyword evidence="2" id="KW-1185">Reference proteome</keyword>
<evidence type="ECO:0000313" key="1">
    <source>
        <dbReference type="EMBL" id="PWA71711.1"/>
    </source>
</evidence>
<dbReference type="STRING" id="35608.A0A2U1NDZ8"/>
<accession>A0A2U1NDZ8</accession>
<reference evidence="1 2" key="1">
    <citation type="journal article" date="2018" name="Mol. Plant">
        <title>The genome of Artemisia annua provides insight into the evolution of Asteraceae family and artemisinin biosynthesis.</title>
        <authorList>
            <person name="Shen Q."/>
            <person name="Zhang L."/>
            <person name="Liao Z."/>
            <person name="Wang S."/>
            <person name="Yan T."/>
            <person name="Shi P."/>
            <person name="Liu M."/>
            <person name="Fu X."/>
            <person name="Pan Q."/>
            <person name="Wang Y."/>
            <person name="Lv Z."/>
            <person name="Lu X."/>
            <person name="Zhang F."/>
            <person name="Jiang W."/>
            <person name="Ma Y."/>
            <person name="Chen M."/>
            <person name="Hao X."/>
            <person name="Li L."/>
            <person name="Tang Y."/>
            <person name="Lv G."/>
            <person name="Zhou Y."/>
            <person name="Sun X."/>
            <person name="Brodelius P.E."/>
            <person name="Rose J.K.C."/>
            <person name="Tang K."/>
        </authorList>
    </citation>
    <scope>NUCLEOTIDE SEQUENCE [LARGE SCALE GENOMIC DNA]</scope>
    <source>
        <strain evidence="2">cv. Huhao1</strain>
        <tissue evidence="1">Leaf</tissue>
    </source>
</reference>
<evidence type="ECO:0000313" key="2">
    <source>
        <dbReference type="Proteomes" id="UP000245207"/>
    </source>
</evidence>
<name>A0A2U1NDZ8_ARTAN</name>
<dbReference type="Proteomes" id="UP000245207">
    <property type="component" value="Unassembled WGS sequence"/>
</dbReference>
<proteinExistence type="predicted"/>
<gene>
    <name evidence="1" type="ORF">CTI12_AA275770</name>
</gene>
<dbReference type="EMBL" id="PKPP01003033">
    <property type="protein sequence ID" value="PWA71711.1"/>
    <property type="molecule type" value="Genomic_DNA"/>
</dbReference>
<dbReference type="OrthoDB" id="1933107at2759"/>
<organism evidence="1 2">
    <name type="scientific">Artemisia annua</name>
    <name type="common">Sweet wormwood</name>
    <dbReference type="NCBI Taxonomy" id="35608"/>
    <lineage>
        <taxon>Eukaryota</taxon>
        <taxon>Viridiplantae</taxon>
        <taxon>Streptophyta</taxon>
        <taxon>Embryophyta</taxon>
        <taxon>Tracheophyta</taxon>
        <taxon>Spermatophyta</taxon>
        <taxon>Magnoliopsida</taxon>
        <taxon>eudicotyledons</taxon>
        <taxon>Gunneridae</taxon>
        <taxon>Pentapetalae</taxon>
        <taxon>asterids</taxon>
        <taxon>campanulids</taxon>
        <taxon>Asterales</taxon>
        <taxon>Asteraceae</taxon>
        <taxon>Asteroideae</taxon>
        <taxon>Anthemideae</taxon>
        <taxon>Artemisiinae</taxon>
        <taxon>Artemisia</taxon>
    </lineage>
</organism>
<sequence length="228" mass="25468">MVTTLSCQNNAGCKPLEHCAFLASLNRSGTVVSYAKVNQVTGDMPKISNVRHVCEKFNDWITLQEDVDTWLSRHNHGDNRNAGCKPLEHCAFLASVNEVCFRGLVSSTTTEVTARRLRKNFLADKSGLDNMCDHCFFYGFWFDTLDVQSEKLLRFEKHPFGTCSCSLFGKLLGKPQFSTVFSLSIRPTSVTEEFLDNLSVALQLSAYEKLGFGLALTDSENNDIRMAG</sequence>
<protein>
    <submittedName>
        <fullName evidence="1">CCR4-Not complex component, Not1, C-terminal</fullName>
    </submittedName>
</protein>
<comment type="caution">
    <text evidence="1">The sequence shown here is derived from an EMBL/GenBank/DDBJ whole genome shotgun (WGS) entry which is preliminary data.</text>
</comment>
<dbReference type="AlphaFoldDB" id="A0A2U1NDZ8"/>